<keyword evidence="2" id="KW-0472">Membrane</keyword>
<gene>
    <name evidence="3" type="ORF">OJAV_G00101900</name>
</gene>
<dbReference type="SUPFAM" id="SSF49265">
    <property type="entry name" value="Fibronectin type III"/>
    <property type="match status" value="1"/>
</dbReference>
<evidence type="ECO:0000313" key="3">
    <source>
        <dbReference type="EMBL" id="RVE67325.1"/>
    </source>
</evidence>
<feature type="region of interest" description="Disordered" evidence="1">
    <location>
        <begin position="1"/>
        <end position="24"/>
    </location>
</feature>
<feature type="compositionally biased region" description="Basic and acidic residues" evidence="1">
    <location>
        <begin position="10"/>
        <end position="20"/>
    </location>
</feature>
<dbReference type="CDD" id="cd00063">
    <property type="entry name" value="FN3"/>
    <property type="match status" value="1"/>
</dbReference>
<proteinExistence type="predicted"/>
<accession>A0A437CXB9</accession>
<evidence type="ECO:0000313" key="4">
    <source>
        <dbReference type="Proteomes" id="UP000283210"/>
    </source>
</evidence>
<evidence type="ECO:0000256" key="1">
    <source>
        <dbReference type="SAM" id="MobiDB-lite"/>
    </source>
</evidence>
<dbReference type="AlphaFoldDB" id="A0A437CXB9"/>
<protein>
    <submittedName>
        <fullName evidence="3">Uncharacterized protein</fullName>
    </submittedName>
</protein>
<feature type="transmembrane region" description="Helical" evidence="2">
    <location>
        <begin position="238"/>
        <end position="261"/>
    </location>
</feature>
<evidence type="ECO:0000256" key="2">
    <source>
        <dbReference type="SAM" id="Phobius"/>
    </source>
</evidence>
<keyword evidence="4" id="KW-1185">Reference proteome</keyword>
<dbReference type="InterPro" id="IPR036116">
    <property type="entry name" value="FN3_sf"/>
</dbReference>
<reference evidence="3 4" key="2">
    <citation type="submission" date="2019-01" db="EMBL/GenBank/DDBJ databases">
        <title>A chromosome length genome reference of the Java medaka (oryzias javanicus).</title>
        <authorList>
            <person name="Herpin A."/>
            <person name="Takehana Y."/>
            <person name="Naruse K."/>
            <person name="Ansai S."/>
            <person name="Kawaguchi M."/>
        </authorList>
    </citation>
    <scope>NUCLEOTIDE SEQUENCE [LARGE SCALE GENOMIC DNA]</scope>
    <source>
        <strain evidence="3">RS831</strain>
        <tissue evidence="3">Whole body</tissue>
    </source>
</reference>
<dbReference type="Gene3D" id="2.60.40.10">
    <property type="entry name" value="Immunoglobulins"/>
    <property type="match status" value="1"/>
</dbReference>
<dbReference type="Proteomes" id="UP000283210">
    <property type="component" value="Chromosome 10"/>
</dbReference>
<dbReference type="InterPro" id="IPR013783">
    <property type="entry name" value="Ig-like_fold"/>
</dbReference>
<keyword evidence="2" id="KW-1133">Transmembrane helix</keyword>
<name>A0A437CXB9_ORYJA</name>
<dbReference type="InterPro" id="IPR003961">
    <property type="entry name" value="FN3_dom"/>
</dbReference>
<dbReference type="EMBL" id="CM012446">
    <property type="protein sequence ID" value="RVE67325.1"/>
    <property type="molecule type" value="Genomic_DNA"/>
</dbReference>
<sequence length="280" mass="30669">MSVAPALCGRGDKREDEEKSNHRHRAEMASLQRFLAALLIFVPPVIHDSFFSSAASTSPPTTRHQIEFVTGLDFEYNYEDTSDENPNPDPEVRSSVRTPVFAERPQYCKYDACLEDQQPCDQLANKFGCLCPGMSGSEIPPHPPVVKALLPVTDADNRQKIEVQWCAPSSEVTSYRVVVEGTDIPALEVGKASRKGLLDSLEAGTKVCVEAVNESGQSTPSEFSCKRYDHTGSSGHELLALVIGGGIGLLLLLVVTSVIFWKLQLCRKAKRHSSNRLGNP</sequence>
<organism evidence="3 4">
    <name type="scientific">Oryzias javanicus</name>
    <name type="common">Javanese ricefish</name>
    <name type="synonym">Aplocheilus javanicus</name>
    <dbReference type="NCBI Taxonomy" id="123683"/>
    <lineage>
        <taxon>Eukaryota</taxon>
        <taxon>Metazoa</taxon>
        <taxon>Chordata</taxon>
        <taxon>Craniata</taxon>
        <taxon>Vertebrata</taxon>
        <taxon>Euteleostomi</taxon>
        <taxon>Actinopterygii</taxon>
        <taxon>Neopterygii</taxon>
        <taxon>Teleostei</taxon>
        <taxon>Neoteleostei</taxon>
        <taxon>Acanthomorphata</taxon>
        <taxon>Ovalentaria</taxon>
        <taxon>Atherinomorphae</taxon>
        <taxon>Beloniformes</taxon>
        <taxon>Adrianichthyidae</taxon>
        <taxon>Oryziinae</taxon>
        <taxon>Oryzias</taxon>
    </lineage>
</organism>
<keyword evidence="2" id="KW-0812">Transmembrane</keyword>
<reference evidence="3 4" key="1">
    <citation type="submission" date="2018-11" db="EMBL/GenBank/DDBJ databases">
        <authorList>
            <person name="Lopez-Roques C."/>
            <person name="Donnadieu C."/>
            <person name="Bouchez O."/>
            <person name="Klopp C."/>
            <person name="Cabau C."/>
            <person name="Zahm M."/>
        </authorList>
    </citation>
    <scope>NUCLEOTIDE SEQUENCE [LARGE SCALE GENOMIC DNA]</scope>
    <source>
        <strain evidence="3">RS831</strain>
        <tissue evidence="3">Whole body</tissue>
    </source>
</reference>
<dbReference type="OrthoDB" id="8824963at2759"/>